<protein>
    <submittedName>
        <fullName evidence="1">Phosphohistidine phosphatase</fullName>
    </submittedName>
</protein>
<sequence length="166" mass="18596">MKRLLIARHAKSSWKDTDLSDFERPLNKRGKRDLQTIIPILSHLHIRTDEILTSPALRTRLTANALSVVTQPKNIQPTEVARLYSASWETLLDVTSNIDNLHDTVTIVGHNPGLTEFVNALGNIGFDNVPTLGIIIFDLDISHWREIGPGCGTMRLYLTPKLVPDL</sequence>
<name>A0A1Y0IC00_9GAMM</name>
<dbReference type="Proteomes" id="UP000196027">
    <property type="component" value="Chromosome"/>
</dbReference>
<dbReference type="PANTHER" id="PTHR47623:SF1">
    <property type="entry name" value="OS09G0287300 PROTEIN"/>
    <property type="match status" value="1"/>
</dbReference>
<proteinExistence type="predicted"/>
<keyword evidence="2" id="KW-1185">Reference proteome</keyword>
<accession>A0A1Y0IC00</accession>
<dbReference type="PANTHER" id="PTHR47623">
    <property type="entry name" value="OS09G0287300 PROTEIN"/>
    <property type="match status" value="1"/>
</dbReference>
<dbReference type="CDD" id="cd07067">
    <property type="entry name" value="HP_PGM_like"/>
    <property type="match status" value="1"/>
</dbReference>
<evidence type="ECO:0000313" key="1">
    <source>
        <dbReference type="EMBL" id="ARU57296.1"/>
    </source>
</evidence>
<organism evidence="1 2">
    <name type="scientific">Oleiphilus messinensis</name>
    <dbReference type="NCBI Taxonomy" id="141451"/>
    <lineage>
        <taxon>Bacteria</taxon>
        <taxon>Pseudomonadati</taxon>
        <taxon>Pseudomonadota</taxon>
        <taxon>Gammaproteobacteria</taxon>
        <taxon>Oceanospirillales</taxon>
        <taxon>Oleiphilaceae</taxon>
        <taxon>Oleiphilus</taxon>
    </lineage>
</organism>
<dbReference type="KEGG" id="ome:OLMES_3255"/>
<dbReference type="Gene3D" id="3.40.50.1240">
    <property type="entry name" value="Phosphoglycerate mutase-like"/>
    <property type="match status" value="1"/>
</dbReference>
<dbReference type="Pfam" id="PF00300">
    <property type="entry name" value="His_Phos_1"/>
    <property type="match status" value="1"/>
</dbReference>
<evidence type="ECO:0000313" key="2">
    <source>
        <dbReference type="Proteomes" id="UP000196027"/>
    </source>
</evidence>
<reference evidence="1 2" key="1">
    <citation type="submission" date="2017-05" db="EMBL/GenBank/DDBJ databases">
        <title>Genomic insights into alkan degradation activity of Oleiphilus messinensis.</title>
        <authorList>
            <person name="Kozyavkin S.A."/>
            <person name="Slesarev A.I."/>
            <person name="Golyshin P.N."/>
            <person name="Korzhenkov A."/>
            <person name="Golyshina O.N."/>
            <person name="Toshchakov S.V."/>
        </authorList>
    </citation>
    <scope>NUCLEOTIDE SEQUENCE [LARGE SCALE GENOMIC DNA]</scope>
    <source>
        <strain evidence="1 2">ME102</strain>
    </source>
</reference>
<dbReference type="RefSeq" id="WP_087462204.1">
    <property type="nucleotide sequence ID" value="NZ_CP021425.1"/>
</dbReference>
<dbReference type="EMBL" id="CP021425">
    <property type="protein sequence ID" value="ARU57296.1"/>
    <property type="molecule type" value="Genomic_DNA"/>
</dbReference>
<dbReference type="InterPro" id="IPR029033">
    <property type="entry name" value="His_PPase_superfam"/>
</dbReference>
<gene>
    <name evidence="1" type="ORF">OLMES_3255</name>
</gene>
<dbReference type="InterPro" id="IPR013078">
    <property type="entry name" value="His_Pase_superF_clade-1"/>
</dbReference>
<dbReference type="AlphaFoldDB" id="A0A1Y0IC00"/>
<dbReference type="OrthoDB" id="9810154at2"/>
<dbReference type="SUPFAM" id="SSF53254">
    <property type="entry name" value="Phosphoglycerate mutase-like"/>
    <property type="match status" value="1"/>
</dbReference>